<sequence>MVSKFIGPSQTFIMTLFGPKPGVKVGLIRVTTNTLEVRYAEDIRYRDFFTVGATGK</sequence>
<dbReference type="Proteomes" id="UP000054928">
    <property type="component" value="Unassembled WGS sequence"/>
</dbReference>
<protein>
    <submittedName>
        <fullName evidence="1">Uncharacterized protein</fullName>
    </submittedName>
</protein>
<keyword evidence="2" id="KW-1185">Reference proteome</keyword>
<proteinExistence type="predicted"/>
<accession>A0A0P1A7K7</accession>
<dbReference type="AlphaFoldDB" id="A0A0P1A7K7"/>
<dbReference type="RefSeq" id="XP_024572973.1">
    <property type="nucleotide sequence ID" value="XM_024721836.1"/>
</dbReference>
<organism evidence="1 2">
    <name type="scientific">Plasmopara halstedii</name>
    <name type="common">Downy mildew of sunflower</name>
    <dbReference type="NCBI Taxonomy" id="4781"/>
    <lineage>
        <taxon>Eukaryota</taxon>
        <taxon>Sar</taxon>
        <taxon>Stramenopiles</taxon>
        <taxon>Oomycota</taxon>
        <taxon>Peronosporomycetes</taxon>
        <taxon>Peronosporales</taxon>
        <taxon>Peronosporaceae</taxon>
        <taxon>Plasmopara</taxon>
    </lineage>
</organism>
<dbReference type="GeneID" id="36398204"/>
<evidence type="ECO:0000313" key="2">
    <source>
        <dbReference type="Proteomes" id="UP000054928"/>
    </source>
</evidence>
<dbReference type="EMBL" id="CCYD01000207">
    <property type="protein sequence ID" value="CEG36604.1"/>
    <property type="molecule type" value="Genomic_DNA"/>
</dbReference>
<name>A0A0P1A7K7_PLAHL</name>
<evidence type="ECO:0000313" key="1">
    <source>
        <dbReference type="EMBL" id="CEG36604.1"/>
    </source>
</evidence>
<reference evidence="2" key="1">
    <citation type="submission" date="2014-09" db="EMBL/GenBank/DDBJ databases">
        <authorList>
            <person name="Sharma Rahul"/>
            <person name="Thines Marco"/>
        </authorList>
    </citation>
    <scope>NUCLEOTIDE SEQUENCE [LARGE SCALE GENOMIC DNA]</scope>
</reference>